<protein>
    <submittedName>
        <fullName evidence="3">Amine oxidase</fullName>
    </submittedName>
</protein>
<dbReference type="InterPro" id="IPR002937">
    <property type="entry name" value="Amino_oxidase"/>
</dbReference>
<dbReference type="Gene3D" id="3.90.660.20">
    <property type="entry name" value="Protoporphyrinogen oxidase, mitochondrial, domain 2"/>
    <property type="match status" value="1"/>
</dbReference>
<dbReference type="AlphaFoldDB" id="A0A2V4MQZ3"/>
<dbReference type="SUPFAM" id="SSF51905">
    <property type="entry name" value="FAD/NAD(P)-binding domain"/>
    <property type="match status" value="1"/>
</dbReference>
<gene>
    <name evidence="3" type="ORF">DI396_03915</name>
</gene>
<dbReference type="Gene3D" id="3.50.50.60">
    <property type="entry name" value="FAD/NAD(P)-binding domain"/>
    <property type="match status" value="2"/>
</dbReference>
<accession>A0A2V4MQZ3</accession>
<name>A0A2V4MQZ3_9RHOB</name>
<keyword evidence="4" id="KW-1185">Reference proteome</keyword>
<evidence type="ECO:0000259" key="2">
    <source>
        <dbReference type="Pfam" id="PF01593"/>
    </source>
</evidence>
<dbReference type="Pfam" id="PF01593">
    <property type="entry name" value="Amino_oxidase"/>
    <property type="match status" value="1"/>
</dbReference>
<evidence type="ECO:0000313" key="4">
    <source>
        <dbReference type="Proteomes" id="UP000248012"/>
    </source>
</evidence>
<organism evidence="3 4">
    <name type="scientific">Litorivita pollutaquae</name>
    <dbReference type="NCBI Taxonomy" id="2200892"/>
    <lineage>
        <taxon>Bacteria</taxon>
        <taxon>Pseudomonadati</taxon>
        <taxon>Pseudomonadota</taxon>
        <taxon>Alphaproteobacteria</taxon>
        <taxon>Rhodobacterales</taxon>
        <taxon>Paracoccaceae</taxon>
        <taxon>Litorivita</taxon>
    </lineage>
</organism>
<dbReference type="PANTHER" id="PTHR43563:SF14">
    <property type="entry name" value="AMINE OXIDASE"/>
    <property type="match status" value="1"/>
</dbReference>
<dbReference type="GO" id="GO:0016491">
    <property type="term" value="F:oxidoreductase activity"/>
    <property type="evidence" value="ECO:0007669"/>
    <property type="project" value="InterPro"/>
</dbReference>
<sequence length="350" mass="37897">MTTLIVGGGLSGLALAEALETQGRDYLLIEARPRFGGRIKTERVVGSGFDMGPAWFWPGQPRIAALIARLNLQKFDQFSDGVLSYEDESGRVQRGQGISSMEGSWRLVGGLGQMIDALATRLPGHRKRLNAPVVDLTKSKDGISATLASGEILDANHVVLALPPRVAAQFTFAPALPANTLRTMQGIATWMAGQAKAVAVYDTPFWREDGLSGDAMSRVGPMVEIHDASPAQGGPYALFGFIGVPPQARTHEHQLREQLQAQLIRLFGPKAAEPIQLYIKDWAYDPYTATQADQAPLYEHPAYGLPHAMTHLWDDTLHFAGTEVAPTFGGYIEGALEAAENVLNTLNTLK</sequence>
<reference evidence="3 4" key="1">
    <citation type="submission" date="2018-05" db="EMBL/GenBank/DDBJ databases">
        <title>Oceanovita maritima gen. nov., sp. nov., a marine bacterium in the family Rhodobacteraceae isolated from surface seawater of Lundu port Xiamen, China.</title>
        <authorList>
            <person name="Hetharua B.H."/>
            <person name="Min D."/>
            <person name="Liao H."/>
            <person name="Tian Y."/>
        </authorList>
    </citation>
    <scope>NUCLEOTIDE SEQUENCE [LARGE SCALE GENOMIC DNA]</scope>
    <source>
        <strain evidence="3 4">FSX-11</strain>
    </source>
</reference>
<dbReference type="SUPFAM" id="SSF54373">
    <property type="entry name" value="FAD-linked reductases, C-terminal domain"/>
    <property type="match status" value="1"/>
</dbReference>
<dbReference type="EMBL" id="QFVT01000002">
    <property type="protein sequence ID" value="PYC49191.1"/>
    <property type="molecule type" value="Genomic_DNA"/>
</dbReference>
<proteinExistence type="inferred from homology"/>
<dbReference type="InterPro" id="IPR050703">
    <property type="entry name" value="Flavin_MAO"/>
</dbReference>
<dbReference type="OrthoDB" id="337830at2"/>
<dbReference type="PANTHER" id="PTHR43563">
    <property type="entry name" value="AMINE OXIDASE"/>
    <property type="match status" value="1"/>
</dbReference>
<comment type="similarity">
    <text evidence="1">Belongs to the flavin monoamine oxidase family.</text>
</comment>
<feature type="domain" description="Amine oxidase" evidence="2">
    <location>
        <begin position="102"/>
        <end position="341"/>
    </location>
</feature>
<comment type="caution">
    <text evidence="3">The sequence shown here is derived from an EMBL/GenBank/DDBJ whole genome shotgun (WGS) entry which is preliminary data.</text>
</comment>
<dbReference type="RefSeq" id="WP_110794767.1">
    <property type="nucleotide sequence ID" value="NZ_KZ826481.1"/>
</dbReference>
<dbReference type="Pfam" id="PF13450">
    <property type="entry name" value="NAD_binding_8"/>
    <property type="match status" value="1"/>
</dbReference>
<evidence type="ECO:0000313" key="3">
    <source>
        <dbReference type="EMBL" id="PYC49191.1"/>
    </source>
</evidence>
<dbReference type="InterPro" id="IPR036188">
    <property type="entry name" value="FAD/NAD-bd_sf"/>
</dbReference>
<evidence type="ECO:0000256" key="1">
    <source>
        <dbReference type="ARBA" id="ARBA00005995"/>
    </source>
</evidence>
<dbReference type="Proteomes" id="UP000248012">
    <property type="component" value="Unassembled WGS sequence"/>
</dbReference>